<reference evidence="2" key="1">
    <citation type="journal article" date="2021" name="Nat. Commun.">
        <title>Genomic analyses provide insights into spinach domestication and the genetic basis of agronomic traits.</title>
        <authorList>
            <person name="Cai X."/>
            <person name="Sun X."/>
            <person name="Xu C."/>
            <person name="Sun H."/>
            <person name="Wang X."/>
            <person name="Ge C."/>
            <person name="Zhang Z."/>
            <person name="Wang Q."/>
            <person name="Fei Z."/>
            <person name="Jiao C."/>
            <person name="Wang Q."/>
        </authorList>
    </citation>
    <scope>NUCLEOTIDE SEQUENCE [LARGE SCALE GENOMIC DNA]</scope>
    <source>
        <strain evidence="2">cv. Varoflay</strain>
    </source>
</reference>
<dbReference type="Pfam" id="PF15375">
    <property type="entry name" value="FSAF1"/>
    <property type="match status" value="1"/>
</dbReference>
<dbReference type="PANTHER" id="PTHR28096:SF1">
    <property type="entry name" value="PROTEIN FAF1"/>
    <property type="match status" value="1"/>
</dbReference>
<feature type="compositionally biased region" description="Basic and acidic residues" evidence="1">
    <location>
        <begin position="115"/>
        <end position="134"/>
    </location>
</feature>
<gene>
    <name evidence="3" type="primary">LOC110783343</name>
</gene>
<dbReference type="AlphaFoldDB" id="A0A9R0I6Y8"/>
<evidence type="ECO:0008006" key="4">
    <source>
        <dbReference type="Google" id="ProtNLM"/>
    </source>
</evidence>
<proteinExistence type="predicted"/>
<dbReference type="InterPro" id="IPR027973">
    <property type="entry name" value="FSAF1-like"/>
</dbReference>
<feature type="compositionally biased region" description="Gly residues" evidence="1">
    <location>
        <begin position="178"/>
        <end position="189"/>
    </location>
</feature>
<dbReference type="GeneID" id="110783343"/>
<feature type="region of interest" description="Disordered" evidence="1">
    <location>
        <begin position="107"/>
        <end position="195"/>
    </location>
</feature>
<dbReference type="GO" id="GO:0000462">
    <property type="term" value="P:maturation of SSU-rRNA from tricistronic rRNA transcript (SSU-rRNA, 5.8S rRNA, LSU-rRNA)"/>
    <property type="evidence" value="ECO:0000318"/>
    <property type="project" value="GO_Central"/>
</dbReference>
<feature type="region of interest" description="Disordered" evidence="1">
    <location>
        <begin position="1"/>
        <end position="27"/>
    </location>
</feature>
<name>A0A9R0I6Y8_SPIOL</name>
<dbReference type="PANTHER" id="PTHR28096">
    <property type="entry name" value="PROTEIN FAF1"/>
    <property type="match status" value="1"/>
</dbReference>
<dbReference type="Proteomes" id="UP000813463">
    <property type="component" value="Chromosome 4"/>
</dbReference>
<keyword evidence="2" id="KW-1185">Reference proteome</keyword>
<organism evidence="2 3">
    <name type="scientific">Spinacia oleracea</name>
    <name type="common">Spinach</name>
    <dbReference type="NCBI Taxonomy" id="3562"/>
    <lineage>
        <taxon>Eukaryota</taxon>
        <taxon>Viridiplantae</taxon>
        <taxon>Streptophyta</taxon>
        <taxon>Embryophyta</taxon>
        <taxon>Tracheophyta</taxon>
        <taxon>Spermatophyta</taxon>
        <taxon>Magnoliopsida</taxon>
        <taxon>eudicotyledons</taxon>
        <taxon>Gunneridae</taxon>
        <taxon>Pentapetalae</taxon>
        <taxon>Caryophyllales</taxon>
        <taxon>Chenopodiaceae</taxon>
        <taxon>Chenopodioideae</taxon>
        <taxon>Anserineae</taxon>
        <taxon>Spinacia</taxon>
    </lineage>
</organism>
<dbReference type="OrthoDB" id="5556956at2759"/>
<evidence type="ECO:0000313" key="2">
    <source>
        <dbReference type="Proteomes" id="UP000813463"/>
    </source>
</evidence>
<accession>A0A9R0I6Y8</accession>
<evidence type="ECO:0000313" key="3">
    <source>
        <dbReference type="RefSeq" id="XP_021843365.1"/>
    </source>
</evidence>
<dbReference type="RefSeq" id="XP_021843365.1">
    <property type="nucleotide sequence ID" value="XM_021987673.2"/>
</dbReference>
<feature type="compositionally biased region" description="Basic residues" evidence="1">
    <location>
        <begin position="163"/>
        <end position="177"/>
    </location>
</feature>
<dbReference type="GO" id="GO:0005730">
    <property type="term" value="C:nucleolus"/>
    <property type="evidence" value="ECO:0000318"/>
    <property type="project" value="GO_Central"/>
</dbReference>
<evidence type="ECO:0000256" key="1">
    <source>
        <dbReference type="SAM" id="MobiDB-lite"/>
    </source>
</evidence>
<sequence>MKMRENKGGAKAAVQGGGGSSSRSGLELNGIPLDFRSIMKEVELLGSSDMTWKERKNLQNQKVVSLGGKAPKKQRLPLSVARPMMKNQKKKEEKLLQQELLIGHCGENLIKRTKKPEEKRRPEDGVLKSSEGRFRNGILDVKHLLKSAPPPRNDDDRGPPKASKGRKKKGGKKKGGKKGGGGGGGGGGRGGKKRH</sequence>
<dbReference type="InterPro" id="IPR053030">
    <property type="entry name" value="Ribosomal_biogenesis_FAF1-like"/>
</dbReference>
<reference evidence="3" key="2">
    <citation type="submission" date="2025-08" db="UniProtKB">
        <authorList>
            <consortium name="RefSeq"/>
        </authorList>
    </citation>
    <scope>IDENTIFICATION</scope>
    <source>
        <tissue evidence="3">Leaf</tissue>
    </source>
</reference>
<dbReference type="KEGG" id="soe:110783343"/>
<protein>
    <recommendedName>
        <fullName evidence="4">Ribosome biogenesis regulatory protein</fullName>
    </recommendedName>
</protein>